<feature type="region of interest" description="Disordered" evidence="1">
    <location>
        <begin position="255"/>
        <end position="276"/>
    </location>
</feature>
<dbReference type="Pfam" id="PF01419">
    <property type="entry name" value="Jacalin"/>
    <property type="match status" value="1"/>
</dbReference>
<accession>Q22LW8</accession>
<sequence length="276" mass="31619">MGCSSSQPRIKKFRDFIRVGYLQSRSVSSKSEGNVQRDKSKSYQGNNTTNQNIQQINQFDDQQVIKGRGQNFNKINAIKVSYTDNIILNMEVAYELDDGSIITGESSRVYAENNIKQTTQKDQKCVKSRAISECSPRNLQREQFVLPNTKVCTEVFEILQDDYLFEISGSANSCYVEQIKFKTYRGFEGIFGEKKSGIQFSFKEQGQTFGPFSGAFKQSIDLKVLAMFEFKLVETPSDFLISLHKSKKRELYANQVSSEQTKQHQNKKQQFQLQSS</sequence>
<organism evidence="3 4">
    <name type="scientific">Tetrahymena thermophila (strain SB210)</name>
    <dbReference type="NCBI Taxonomy" id="312017"/>
    <lineage>
        <taxon>Eukaryota</taxon>
        <taxon>Sar</taxon>
        <taxon>Alveolata</taxon>
        <taxon>Ciliophora</taxon>
        <taxon>Intramacronucleata</taxon>
        <taxon>Oligohymenophorea</taxon>
        <taxon>Hymenostomatida</taxon>
        <taxon>Tetrahymenina</taxon>
        <taxon>Tetrahymenidae</taxon>
        <taxon>Tetrahymena</taxon>
    </lineage>
</organism>
<feature type="region of interest" description="Disordered" evidence="1">
    <location>
        <begin position="28"/>
        <end position="49"/>
    </location>
</feature>
<dbReference type="HOGENOM" id="CLU_1010025_0_0_1"/>
<keyword evidence="4" id="KW-1185">Reference proteome</keyword>
<dbReference type="InterPro" id="IPR001229">
    <property type="entry name" value="Jacalin-like_lectin_dom"/>
</dbReference>
<protein>
    <recommendedName>
        <fullName evidence="2">Jacalin-type lectin domain-containing protein</fullName>
    </recommendedName>
</protein>
<dbReference type="OrthoDB" id="325460at2759"/>
<dbReference type="KEGG" id="tet:TTHERM_00041490"/>
<dbReference type="Proteomes" id="UP000009168">
    <property type="component" value="Unassembled WGS sequence"/>
</dbReference>
<evidence type="ECO:0000313" key="4">
    <source>
        <dbReference type="Proteomes" id="UP000009168"/>
    </source>
</evidence>
<reference evidence="4" key="1">
    <citation type="journal article" date="2006" name="PLoS Biol.">
        <title>Macronuclear genome sequence of the ciliate Tetrahymena thermophila, a model eukaryote.</title>
        <authorList>
            <person name="Eisen J.A."/>
            <person name="Coyne R.S."/>
            <person name="Wu M."/>
            <person name="Wu D."/>
            <person name="Thiagarajan M."/>
            <person name="Wortman J.R."/>
            <person name="Badger J.H."/>
            <person name="Ren Q."/>
            <person name="Amedeo P."/>
            <person name="Jones K.M."/>
            <person name="Tallon L.J."/>
            <person name="Delcher A.L."/>
            <person name="Salzberg S.L."/>
            <person name="Silva J.C."/>
            <person name="Haas B.J."/>
            <person name="Majoros W.H."/>
            <person name="Farzad M."/>
            <person name="Carlton J.M."/>
            <person name="Smith R.K. Jr."/>
            <person name="Garg J."/>
            <person name="Pearlman R.E."/>
            <person name="Karrer K.M."/>
            <person name="Sun L."/>
            <person name="Manning G."/>
            <person name="Elde N.C."/>
            <person name="Turkewitz A.P."/>
            <person name="Asai D.J."/>
            <person name="Wilkes D.E."/>
            <person name="Wang Y."/>
            <person name="Cai H."/>
            <person name="Collins K."/>
            <person name="Stewart B.A."/>
            <person name="Lee S.R."/>
            <person name="Wilamowska K."/>
            <person name="Weinberg Z."/>
            <person name="Ruzzo W.L."/>
            <person name="Wloga D."/>
            <person name="Gaertig J."/>
            <person name="Frankel J."/>
            <person name="Tsao C.-C."/>
            <person name="Gorovsky M.A."/>
            <person name="Keeling P.J."/>
            <person name="Waller R.F."/>
            <person name="Patron N.J."/>
            <person name="Cherry J.M."/>
            <person name="Stover N.A."/>
            <person name="Krieger C.J."/>
            <person name="del Toro C."/>
            <person name="Ryder H.F."/>
            <person name="Williamson S.C."/>
            <person name="Barbeau R.A."/>
            <person name="Hamilton E.P."/>
            <person name="Orias E."/>
        </authorList>
    </citation>
    <scope>NUCLEOTIDE SEQUENCE [LARGE SCALE GENOMIC DNA]</scope>
    <source>
        <strain evidence="4">SB210</strain>
    </source>
</reference>
<evidence type="ECO:0000256" key="1">
    <source>
        <dbReference type="SAM" id="MobiDB-lite"/>
    </source>
</evidence>
<dbReference type="GeneID" id="7841459"/>
<proteinExistence type="predicted"/>
<dbReference type="AlphaFoldDB" id="Q22LW8"/>
<dbReference type="RefSeq" id="XP_977252.1">
    <property type="nucleotide sequence ID" value="XM_972159.2"/>
</dbReference>
<dbReference type="InParanoid" id="Q22LW8"/>
<gene>
    <name evidence="3" type="ORF">TTHERM_00041490</name>
</gene>
<feature type="domain" description="Jacalin-type lectin" evidence="2">
    <location>
        <begin position="153"/>
        <end position="221"/>
    </location>
</feature>
<dbReference type="InterPro" id="IPR036404">
    <property type="entry name" value="Jacalin-like_lectin_dom_sf"/>
</dbReference>
<name>Q22LW8_TETTS</name>
<evidence type="ECO:0000259" key="2">
    <source>
        <dbReference type="Pfam" id="PF01419"/>
    </source>
</evidence>
<dbReference type="Gene3D" id="2.100.10.30">
    <property type="entry name" value="Jacalin-like lectin domain"/>
    <property type="match status" value="1"/>
</dbReference>
<dbReference type="SUPFAM" id="SSF51101">
    <property type="entry name" value="Mannose-binding lectins"/>
    <property type="match status" value="1"/>
</dbReference>
<evidence type="ECO:0000313" key="3">
    <source>
        <dbReference type="EMBL" id="EAR86618.1"/>
    </source>
</evidence>
<dbReference type="EMBL" id="GG662720">
    <property type="protein sequence ID" value="EAR86618.1"/>
    <property type="molecule type" value="Genomic_DNA"/>
</dbReference>